<dbReference type="HAMAP" id="MF_00651">
    <property type="entry name" value="Nuclease_YqgF"/>
    <property type="match status" value="1"/>
</dbReference>
<dbReference type="InterPro" id="IPR006641">
    <property type="entry name" value="YqgF/RNaseH-like_dom"/>
</dbReference>
<dbReference type="Gene3D" id="3.30.420.140">
    <property type="entry name" value="YqgF/RNase H-like domain"/>
    <property type="match status" value="1"/>
</dbReference>
<evidence type="ECO:0000313" key="7">
    <source>
        <dbReference type="EMBL" id="ADK87209.1"/>
    </source>
</evidence>
<dbReference type="PATRIC" id="fig|722438.3.peg.473"/>
<evidence type="ECO:0000256" key="5">
    <source>
        <dbReference type="HAMAP-Rule" id="MF_00651"/>
    </source>
</evidence>
<dbReference type="PANTHER" id="PTHR33317:SF4">
    <property type="entry name" value="POLYNUCLEOTIDYL TRANSFERASE, RIBONUCLEASE H-LIKE SUPERFAMILY PROTEIN"/>
    <property type="match status" value="1"/>
</dbReference>
<dbReference type="HOGENOM" id="CLU_098240_2_2_14"/>
<evidence type="ECO:0000256" key="2">
    <source>
        <dbReference type="ARBA" id="ARBA00022517"/>
    </source>
</evidence>
<dbReference type="Pfam" id="PF03652">
    <property type="entry name" value="RuvX"/>
    <property type="match status" value="1"/>
</dbReference>
<proteinExistence type="inferred from homology"/>
<protein>
    <recommendedName>
        <fullName evidence="5">Putative pre-16S rRNA nuclease</fullName>
        <ecNumber evidence="5">3.1.-.-</ecNumber>
    </recommendedName>
</protein>
<dbReference type="InterPro" id="IPR012337">
    <property type="entry name" value="RNaseH-like_sf"/>
</dbReference>
<dbReference type="PaxDb" id="722438-MPNE_0491"/>
<gene>
    <name evidence="7" type="ordered locus">MPNE_0491</name>
</gene>
<dbReference type="NCBIfam" id="TIGR00250">
    <property type="entry name" value="RNAse_H_YqgF"/>
    <property type="match status" value="1"/>
</dbReference>
<comment type="similarity">
    <text evidence="5">Belongs to the YqgF HJR family.</text>
</comment>
<dbReference type="RefSeq" id="WP_014325523.1">
    <property type="nucleotide sequence ID" value="NZ_CP010546.1"/>
</dbReference>
<evidence type="ECO:0000256" key="3">
    <source>
        <dbReference type="ARBA" id="ARBA00022722"/>
    </source>
</evidence>
<dbReference type="STRING" id="722438.F539_02360"/>
<sequence>MQYILGIDFGLKRIGTALANTIDRFPSPFRVFAVQNNLQQAVNTLFKDLKQAGYELVQIVIGFPHFHYQSSIQVSIHKFVELIKTRFNVPVTLIDESGTTSEVKANLQELGLKNRTFKKAKDTLAATLILERFLNQQKPN</sequence>
<dbReference type="Proteomes" id="UP000007756">
    <property type="component" value="Chromosome"/>
</dbReference>
<dbReference type="SUPFAM" id="SSF53098">
    <property type="entry name" value="Ribonuclease H-like"/>
    <property type="match status" value="1"/>
</dbReference>
<evidence type="ECO:0000313" key="8">
    <source>
        <dbReference type="Proteomes" id="UP000007756"/>
    </source>
</evidence>
<dbReference type="GO" id="GO:0016788">
    <property type="term" value="F:hydrolase activity, acting on ester bonds"/>
    <property type="evidence" value="ECO:0007669"/>
    <property type="project" value="UniProtKB-UniRule"/>
</dbReference>
<dbReference type="EMBL" id="CP002077">
    <property type="protein sequence ID" value="ADK87209.1"/>
    <property type="molecule type" value="Genomic_DNA"/>
</dbReference>
<dbReference type="EC" id="3.1.-.-" evidence="5"/>
<evidence type="ECO:0000256" key="4">
    <source>
        <dbReference type="ARBA" id="ARBA00022801"/>
    </source>
</evidence>
<dbReference type="eggNOG" id="COG0816">
    <property type="taxonomic scope" value="Bacteria"/>
</dbReference>
<keyword evidence="1 5" id="KW-0963">Cytoplasm</keyword>
<evidence type="ECO:0000256" key="1">
    <source>
        <dbReference type="ARBA" id="ARBA00022490"/>
    </source>
</evidence>
<accession>A0A0H3DPU9</accession>
<dbReference type="GO" id="GO:0004518">
    <property type="term" value="F:nuclease activity"/>
    <property type="evidence" value="ECO:0007669"/>
    <property type="project" value="UniProtKB-KW"/>
</dbReference>
<feature type="domain" description="YqgF/RNase H-like" evidence="6">
    <location>
        <begin position="2"/>
        <end position="103"/>
    </location>
</feature>
<dbReference type="InterPro" id="IPR037027">
    <property type="entry name" value="YqgF/RNaseH-like_dom_sf"/>
</dbReference>
<keyword evidence="4 5" id="KW-0378">Hydrolase</keyword>
<dbReference type="SMART" id="SM00732">
    <property type="entry name" value="YqgFc"/>
    <property type="match status" value="1"/>
</dbReference>
<keyword evidence="3 5" id="KW-0540">Nuclease</keyword>
<keyword evidence="2 5" id="KW-0690">Ribosome biogenesis</keyword>
<dbReference type="PANTHER" id="PTHR33317">
    <property type="entry name" value="POLYNUCLEOTIDYL TRANSFERASE, RIBONUCLEASE H-LIKE SUPERFAMILY PROTEIN"/>
    <property type="match status" value="1"/>
</dbReference>
<dbReference type="KEGG" id="mpj:MPNE_0491"/>
<dbReference type="GeneID" id="66608915"/>
<organism evidence="7 8">
    <name type="scientific">Mycoplasmoides pneumoniae (strain ATCC 15531 / DSM 23978 / CIP 103766 / NBRC 14401 / NCTC 10119 / FH)</name>
    <name type="common">Mycoplasma pneumoniae</name>
    <dbReference type="NCBI Taxonomy" id="722438"/>
    <lineage>
        <taxon>Bacteria</taxon>
        <taxon>Bacillati</taxon>
        <taxon>Mycoplasmatota</taxon>
        <taxon>Mycoplasmoidales</taxon>
        <taxon>Mycoplasmoidaceae</taxon>
        <taxon>Mycoplasmoides</taxon>
    </lineage>
</organism>
<comment type="subcellular location">
    <subcellularLocation>
        <location evidence="5">Cytoplasm</location>
    </subcellularLocation>
</comment>
<dbReference type="InterPro" id="IPR005227">
    <property type="entry name" value="YqgF"/>
</dbReference>
<dbReference type="CDD" id="cd16964">
    <property type="entry name" value="YqgF"/>
    <property type="match status" value="1"/>
</dbReference>
<dbReference type="AlphaFoldDB" id="A0A0H3DPU9"/>
<dbReference type="GO" id="GO:0000967">
    <property type="term" value="P:rRNA 5'-end processing"/>
    <property type="evidence" value="ECO:0007669"/>
    <property type="project" value="UniProtKB-UniRule"/>
</dbReference>
<name>A0A0H3DPU9_MYCPB</name>
<dbReference type="GO" id="GO:0005829">
    <property type="term" value="C:cytosol"/>
    <property type="evidence" value="ECO:0007669"/>
    <property type="project" value="TreeGrafter"/>
</dbReference>
<reference evidence="7 8" key="1">
    <citation type="journal article" date="2010" name="Appl. Environ. Microbiol.">
        <title>Targeted chromosomal knockouts in Mycoplasma pneumoniae.</title>
        <authorList>
            <person name="Krishnakumar R."/>
            <person name="Assad-Garcia N."/>
            <person name="Benders G.A."/>
            <person name="Phan Q."/>
            <person name="Montague M.G."/>
            <person name="Glass J.I."/>
        </authorList>
    </citation>
    <scope>NUCLEOTIDE SEQUENCE [LARGE SCALE GENOMIC DNA]</scope>
    <source>
        <strain evidence="8">ATCC 15531 / DSM 22911 / NBRC 14401 / NCTC 10119 / FH</strain>
    </source>
</reference>
<evidence type="ECO:0000259" key="6">
    <source>
        <dbReference type="SMART" id="SM00732"/>
    </source>
</evidence>
<comment type="function">
    <text evidence="5">Could be a nuclease involved in processing of the 5'-end of pre-16S rRNA.</text>
</comment>